<accession>A0A8B3RZY3</accession>
<dbReference type="Gene3D" id="2.130.10.10">
    <property type="entry name" value="YVTN repeat-like/Quinoprotein amine dehydrogenase"/>
    <property type="match status" value="1"/>
</dbReference>
<sequence>MQITMNMRVIMDNRRQTYYVLFIVLVCAAGITLVAAQQSPPLKPFVISGSTFYTNDTSCSNPDLNITNLNTNKNWTTGVSENYYRLLLCSDNVSTGDLLRFDVSSDKVSETFNHTLTVDEMDVVRLFYNITLSINSPPKILSYSPKTSIHNLEGVLKTFNITTDQIVNVTWFENGKEVDKDTSTTEASCTLAANETGAITASASNPNGTVNQTWFWRVVNQSPKLPLFIVSGFATYVNGGASRKFTMNVTNLNTSTTWQADTRSGSNYYRLIIDYGEFHPGDMLKFTARNMDAGTVNTSEYTLSPADQLNVRYNVTFDSVDVTVLVLDSNRTVHYQFLFLNHEPDFIVLNATEIACDFLNLTFESSGSTVTRIDGIENPVVHLYDAQADAWEEVTPDHCLTNEDVIIWSNATAELPELRSDLSITGIAITDCWGTTPHSNITNTVNVTILNRGYIASDLSDVVLSGNGEMIDGRILPRIDPMTVANITFEWVPEKVGNYTIAIVVDPYNLIPELDEDNNSRSQKVVVERGTVIRVPHDYQTVLEDLPNVTAYSIVYVDDGVYISYGYLDKHTPAMQIKDTHHIKIIGNSHDASMLHLSARVNQPGHDVIRIVNSSDIELRGFTVEARYRYCSENGPENIRVIAVKDSRNISLLDLKLIHGGDPRYDNTVMKIENSECVTIAGNHISGTSGNSGIYSIGLNNSTIRYNSVCRIGAAISLNGNNNNIHSNNFFGGGGSSGNNNHWNASNLVNYTFKGRNLANYIGNYWHGYDSSWIVDQDGDGIWDTPKSLGGTATDYHPLVQPYGEVYSLRVKSISVPYRIYTGINNTIITVIRQDSVLTKGVGVFFRTNVGPPIGYKEVSMSATEEAILKYVWTPNEINFSEIYVSASVDDSITSFQAREEMPITVSDLPYNCRDNITDALLFLRCKQTPSSGSIGSFSTSTWAILAFSASGEDTDVKSKYGRSISGYLASHPALPGNEFVLVTLEDLARTSLAVSALGGDPTNFGGVNYLTMVKSYHDCIQFDDPASVTDDAFGILALVAFGDPNATKMIDQSRNYIVSNQNRDGGWSKIIEDSASNATDGNATNTTFTITSDLRTTSLVIQALVAAGEPPNSGIITNASALLRRNLGYDGNFSNAITTAYAIQAIVAIGENPSEWRNVSLNDSKSPIDYLLSLQQPDGSFNYTKDTAFFPIDITAKVIPALAASPLPVRLGSADAYPLPEITPFGYIYTPEVIYVNTSCTVHGKLRCNGGMFNVSLLEDGVPAASTTVRSIWHDSDSEIPFSLEWTPSKDGLVDLTVFVDSSNRVEEAHEHNNNLSRNVFVNLPDLLISNVTLPDEIFVNATNIVSAGVYGITDEEFNVTFLADGIPVGRTWIRGIKDSANLSFEWRPNRTGNHTVSFVADSDGEVREECETNNATAVLAEVILPDLVPVNLTPRRAFVRARNDITVTINGTAERFNVTLIEGNTVVANATNITCYVQKSVNLTYKPQSLGIHNFTVAVDPDADILETNETNNNLTVTINVTRTDLVPIKVLPEIVYLNETSKVIVVVNGVAEGFNATLIAHARDFPNGTITIVNETGNMTNTTNTTNITNPMIVNATNLDTYNNGNLTIKWRPYFQGWHNMTAIVDSDNNVNETNETNNNLTAEVFTANRIQLELVSPRGGEICGGIHPIKWKALHDKNLTINLSYSPNYGINWIPLASNLTCDPALTANLTENLVQNATNATNTTNATNITGGDYNGVYLWNTGDLSDGEYLIRITARWYILEEMYTSNTIIVLNGDAASGGIGGNARYFDWDTPDEPCLAWASEDIFAGGSTSIVVADDRVFVYCTGGGGFRSSEYTYMVALNATNGEMLWATKIDSAVYGSWASPAYHNGSIFVASGQQVFRIDGETGAIWWVYTFTDGGDNVNGGPSIAGGKVFVASYGGGGIDGGKMFCLDEETGEEIWNTSSYLKSVTHLGSPTPKYGRIYYGRGYDVYCLTIADGTVVWNTSLQKDVYSTPVVVDGKCYVATYEFGQGYGGFNCLDAFNGSILWNVPVERTDSTPAYFAPRDSDKKYIYVVGGCSGASDYAVYCFNATNGSLLWTNEDAGSWTNSAAVSRDAKVFVGVSVDTFNYNGLKCFDAYTGDELWSAPYGGSSPYIAYGRVYTIGGNRVYAFGQRELPDLVVTAASASGGVVRATIRNIGTGGTNESFRVALRQSGSGIDKCTVGALDAGESVAVTLDPHGECEENLEVYADSGYDIPERNEYNNMREVWVPCVGGGSGGYGTKGDNDNPGNGDGNTNDGGPGSGGGTGGFVGGGGYWNYYHVGAGADDVETTTTTSTQTMVNETESQGTQHRVEGYPMGAELESGGGGGGYFSYAMILAGLILAGLLVHGIRKERGRYRRPTK</sequence>
<name>A0A8B3RZY3_9EURY</name>
<feature type="domain" description="CARDB" evidence="3">
    <location>
        <begin position="1326"/>
        <end position="1418"/>
    </location>
</feature>
<dbReference type="InterPro" id="IPR002372">
    <property type="entry name" value="PQQ_rpt_dom"/>
</dbReference>
<dbReference type="EMBL" id="RPGO01000033">
    <property type="protein sequence ID" value="RZB29095.1"/>
    <property type="molecule type" value="Genomic_DNA"/>
</dbReference>
<feature type="domain" description="Pyrrolo-quinoline quinone repeat" evidence="4">
    <location>
        <begin position="1937"/>
        <end position="2156"/>
    </location>
</feature>
<evidence type="ECO:0000256" key="2">
    <source>
        <dbReference type="SAM" id="Phobius"/>
    </source>
</evidence>
<evidence type="ECO:0000259" key="3">
    <source>
        <dbReference type="Pfam" id="PF07705"/>
    </source>
</evidence>
<dbReference type="Gene3D" id="2.40.10.480">
    <property type="match status" value="2"/>
</dbReference>
<dbReference type="InterPro" id="IPR015943">
    <property type="entry name" value="WD40/YVTN_repeat-like_dom_sf"/>
</dbReference>
<protein>
    <submittedName>
        <fullName evidence="5">Uncharacterized protein</fullName>
    </submittedName>
</protein>
<feature type="transmembrane region" description="Helical" evidence="2">
    <location>
        <begin position="2357"/>
        <end position="2377"/>
    </location>
</feature>
<comment type="caution">
    <text evidence="5">The sequence shown here is derived from an EMBL/GenBank/DDBJ whole genome shotgun (WGS) entry which is preliminary data.</text>
</comment>
<keyword evidence="2" id="KW-1133">Transmembrane helix</keyword>
<dbReference type="InterPro" id="IPR008930">
    <property type="entry name" value="Terpenoid_cyclase/PrenylTrfase"/>
</dbReference>
<dbReference type="InterPro" id="IPR011635">
    <property type="entry name" value="CARDB"/>
</dbReference>
<proteinExistence type="predicted"/>
<dbReference type="Gene3D" id="2.60.40.10">
    <property type="entry name" value="Immunoglobulins"/>
    <property type="match status" value="6"/>
</dbReference>
<feature type="compositionally biased region" description="Gly residues" evidence="1">
    <location>
        <begin position="2277"/>
        <end position="2293"/>
    </location>
</feature>
<dbReference type="SMART" id="SM00564">
    <property type="entry name" value="PQQ"/>
    <property type="match status" value="7"/>
</dbReference>
<dbReference type="InterPro" id="IPR011047">
    <property type="entry name" value="Quinoprotein_ADH-like_sf"/>
</dbReference>
<dbReference type="SUPFAM" id="SSF50998">
    <property type="entry name" value="Quinoprotein alcohol dehydrogenase-like"/>
    <property type="match status" value="1"/>
</dbReference>
<dbReference type="InterPro" id="IPR013783">
    <property type="entry name" value="Ig-like_fold"/>
</dbReference>
<dbReference type="SUPFAM" id="SSF48239">
    <property type="entry name" value="Terpenoid cyclases/Protein prenyltransferases"/>
    <property type="match status" value="1"/>
</dbReference>
<feature type="domain" description="CARDB" evidence="3">
    <location>
        <begin position="1427"/>
        <end position="1518"/>
    </location>
</feature>
<dbReference type="PANTHER" id="PTHR34512:SF30">
    <property type="entry name" value="OUTER MEMBRANE PROTEIN ASSEMBLY FACTOR BAMB"/>
    <property type="match status" value="1"/>
</dbReference>
<dbReference type="InterPro" id="IPR018391">
    <property type="entry name" value="PQQ_b-propeller_rpt"/>
</dbReference>
<feature type="domain" description="CARDB" evidence="3">
    <location>
        <begin position="2176"/>
        <end position="2252"/>
    </location>
</feature>
<gene>
    <name evidence="5" type="ORF">AEth_01699</name>
</gene>
<evidence type="ECO:0000256" key="1">
    <source>
        <dbReference type="SAM" id="MobiDB-lite"/>
    </source>
</evidence>
<keyword evidence="2" id="KW-0812">Transmembrane</keyword>
<feature type="domain" description="CARDB" evidence="3">
    <location>
        <begin position="421"/>
        <end position="522"/>
    </location>
</feature>
<dbReference type="InterPro" id="IPR011050">
    <property type="entry name" value="Pectin_lyase_fold/virulence"/>
</dbReference>
<feature type="domain" description="CARDB" evidence="3">
    <location>
        <begin position="1230"/>
        <end position="1318"/>
    </location>
</feature>
<dbReference type="Pfam" id="PF07705">
    <property type="entry name" value="CARDB"/>
    <property type="match status" value="5"/>
</dbReference>
<evidence type="ECO:0000313" key="5">
    <source>
        <dbReference type="EMBL" id="RZB29095.1"/>
    </source>
</evidence>
<organism evidence="5 6">
    <name type="scientific">Candidatus Argoarchaeum ethanivorans</name>
    <dbReference type="NCBI Taxonomy" id="2608793"/>
    <lineage>
        <taxon>Archaea</taxon>
        <taxon>Methanobacteriati</taxon>
        <taxon>Methanobacteriota</taxon>
        <taxon>Stenosarchaea group</taxon>
        <taxon>Methanomicrobia</taxon>
        <taxon>Methanosarcinales</taxon>
        <taxon>Methanosarcinales incertae sedis</taxon>
        <taxon>GOM Arc I cluster</taxon>
        <taxon>Candidatus Argoarchaeum</taxon>
    </lineage>
</organism>
<evidence type="ECO:0000259" key="4">
    <source>
        <dbReference type="Pfam" id="PF13360"/>
    </source>
</evidence>
<keyword evidence="2" id="KW-0472">Membrane</keyword>
<feature type="region of interest" description="Disordered" evidence="1">
    <location>
        <begin position="2266"/>
        <end position="2293"/>
    </location>
</feature>
<dbReference type="Pfam" id="PF13360">
    <property type="entry name" value="PQQ_2"/>
    <property type="match status" value="1"/>
</dbReference>
<reference evidence="6" key="1">
    <citation type="submission" date="2019-01" db="EMBL/GenBank/DDBJ databases">
        <title>Anaerobic oxidation of ethane by archaea from a marine hydrocarbon seep.</title>
        <authorList>
            <person name="Musat F."/>
        </authorList>
    </citation>
    <scope>NUCLEOTIDE SEQUENCE [LARGE SCALE GENOMIC DNA]</scope>
</reference>
<dbReference type="Gene3D" id="1.50.10.20">
    <property type="match status" value="1"/>
</dbReference>
<dbReference type="Proteomes" id="UP000291831">
    <property type="component" value="Unassembled WGS sequence"/>
</dbReference>
<dbReference type="CDD" id="cd00688">
    <property type="entry name" value="ISOPREN_C2_like"/>
    <property type="match status" value="1"/>
</dbReference>
<evidence type="ECO:0000313" key="6">
    <source>
        <dbReference type="Proteomes" id="UP000291831"/>
    </source>
</evidence>
<dbReference type="SUPFAM" id="SSF51126">
    <property type="entry name" value="Pectin lyase-like"/>
    <property type="match status" value="1"/>
</dbReference>
<dbReference type="PANTHER" id="PTHR34512">
    <property type="entry name" value="CELL SURFACE PROTEIN"/>
    <property type="match status" value="1"/>
</dbReference>